<dbReference type="Proteomes" id="UP000399805">
    <property type="component" value="Unassembled WGS sequence"/>
</dbReference>
<name>A0A6I8M5Y1_9PSEU</name>
<dbReference type="InterPro" id="IPR011051">
    <property type="entry name" value="RmlC_Cupin_sf"/>
</dbReference>
<keyword evidence="3" id="KW-1185">Reference proteome</keyword>
<protein>
    <recommendedName>
        <fullName evidence="1">Capsular polysaccharide assembling protein CapF C-terminal domain-containing protein</fullName>
    </recommendedName>
</protein>
<proteinExistence type="predicted"/>
<reference evidence="2 3" key="1">
    <citation type="submission" date="2019-09" db="EMBL/GenBank/DDBJ databases">
        <authorList>
            <person name="Leyn A S."/>
        </authorList>
    </citation>
    <scope>NUCLEOTIDE SEQUENCE [LARGE SCALE GENOMIC DNA]</scope>
    <source>
        <strain evidence="2">AA231_1</strain>
    </source>
</reference>
<feature type="domain" description="Capsular polysaccharide assembling protein CapF C-terminal" evidence="1">
    <location>
        <begin position="64"/>
        <end position="152"/>
    </location>
</feature>
<dbReference type="InterPro" id="IPR029303">
    <property type="entry name" value="CapF_C"/>
</dbReference>
<evidence type="ECO:0000259" key="1">
    <source>
        <dbReference type="Pfam" id="PF14667"/>
    </source>
</evidence>
<gene>
    <name evidence="2" type="ORF">AA23TX_07950</name>
</gene>
<evidence type="ECO:0000313" key="3">
    <source>
        <dbReference type="Proteomes" id="UP000399805"/>
    </source>
</evidence>
<dbReference type="AlphaFoldDB" id="A0A6I8M5Y1"/>
<evidence type="ECO:0000313" key="2">
    <source>
        <dbReference type="EMBL" id="VVJ23043.1"/>
    </source>
</evidence>
<sequence>MAGNLAQAVMPSLADAIQTPTTWATGGAGVDELLVEHLPGKVEERGLSVSVLGEYLRAIGPVEDVHIAAIRPGAVRGNHFHTRKQEIIAVAYQGRWSLHWDSGAGTESRRQEFEGAGGVLVRPPLGWSHAIRNDGDADLWIVALSDRAFDPGEAVSRHVVDPA</sequence>
<organism evidence="2 3">
    <name type="scientific">Amycolatopsis camponoti</name>
    <dbReference type="NCBI Taxonomy" id="2606593"/>
    <lineage>
        <taxon>Bacteria</taxon>
        <taxon>Bacillati</taxon>
        <taxon>Actinomycetota</taxon>
        <taxon>Actinomycetes</taxon>
        <taxon>Pseudonocardiales</taxon>
        <taxon>Pseudonocardiaceae</taxon>
        <taxon>Amycolatopsis</taxon>
    </lineage>
</organism>
<dbReference type="InterPro" id="IPR014710">
    <property type="entry name" value="RmlC-like_jellyroll"/>
</dbReference>
<dbReference type="Gene3D" id="2.60.120.10">
    <property type="entry name" value="Jelly Rolls"/>
    <property type="match status" value="1"/>
</dbReference>
<dbReference type="EMBL" id="CABVGP010000003">
    <property type="protein sequence ID" value="VVJ23043.1"/>
    <property type="molecule type" value="Genomic_DNA"/>
</dbReference>
<accession>A0A6I8M5Y1</accession>
<dbReference type="SUPFAM" id="SSF51182">
    <property type="entry name" value="RmlC-like cupins"/>
    <property type="match status" value="1"/>
</dbReference>
<dbReference type="Pfam" id="PF14667">
    <property type="entry name" value="Polysacc_synt_C"/>
    <property type="match status" value="1"/>
</dbReference>